<feature type="signal peptide" evidence="1">
    <location>
        <begin position="1"/>
        <end position="23"/>
    </location>
</feature>
<dbReference type="OrthoDB" id="7335077at2"/>
<protein>
    <recommendedName>
        <fullName evidence="4">DUF4424 domain-containing protein</fullName>
    </recommendedName>
</protein>
<dbReference type="RefSeq" id="WP_151178051.1">
    <property type="nucleotide sequence ID" value="NZ_CP042906.1"/>
</dbReference>
<evidence type="ECO:0000256" key="1">
    <source>
        <dbReference type="SAM" id="SignalP"/>
    </source>
</evidence>
<organism evidence="2 3">
    <name type="scientific">Hypericibacter terrae</name>
    <dbReference type="NCBI Taxonomy" id="2602015"/>
    <lineage>
        <taxon>Bacteria</taxon>
        <taxon>Pseudomonadati</taxon>
        <taxon>Pseudomonadota</taxon>
        <taxon>Alphaproteobacteria</taxon>
        <taxon>Rhodospirillales</taxon>
        <taxon>Dongiaceae</taxon>
        <taxon>Hypericibacter</taxon>
    </lineage>
</organism>
<evidence type="ECO:0000313" key="3">
    <source>
        <dbReference type="Proteomes" id="UP000326202"/>
    </source>
</evidence>
<reference evidence="2 3" key="1">
    <citation type="submission" date="2019-08" db="EMBL/GenBank/DDBJ databases">
        <title>Hyperibacter terrae gen. nov., sp. nov. and Hyperibacter viscosus sp. nov., two new members in the family Rhodospirillaceae isolated from the rhizosphere of Hypericum perforatum.</title>
        <authorList>
            <person name="Noviana Z."/>
        </authorList>
    </citation>
    <scope>NUCLEOTIDE SEQUENCE [LARGE SCALE GENOMIC DNA]</scope>
    <source>
        <strain evidence="2 3">R5913</strain>
    </source>
</reference>
<dbReference type="Proteomes" id="UP000326202">
    <property type="component" value="Chromosome"/>
</dbReference>
<accession>A0A5J6MK74</accession>
<name>A0A5J6MK74_9PROT</name>
<sequence length="306" mass="32613">MSARLLLTASLAGLLCFSLPALAQGPVSDSATSEVKIIVKDGVFEVDTTNRRFTVVQYWPEGSADFVHMLLKEEMASVERDDSEGPVKSSVAVSTWKIGADGSRKPGPSFNLTGDSGAPAGLAGNDAFYRIIEYGCCGALDRSTFFSLESGKLLLAVSGEPATLEVPNSEGIMREAGVLPSWAADRDTSFLKFPDAIAIVTYADRTHMLQRAVLKGPAGKSYDDLLNDIMSEPVVGFHKAGGGDAEAQFTLWSADGKKDPAKITDAVFSIVFTPDYKVEIPVVADKLDFAHATLPKGFTLEALPVN</sequence>
<dbReference type="EMBL" id="CP042906">
    <property type="protein sequence ID" value="QEX17834.1"/>
    <property type="molecule type" value="Genomic_DNA"/>
</dbReference>
<keyword evidence="3" id="KW-1185">Reference proteome</keyword>
<proteinExistence type="predicted"/>
<feature type="chain" id="PRO_5023901489" description="DUF4424 domain-containing protein" evidence="1">
    <location>
        <begin position="24"/>
        <end position="306"/>
    </location>
</feature>
<evidence type="ECO:0008006" key="4">
    <source>
        <dbReference type="Google" id="ProtNLM"/>
    </source>
</evidence>
<dbReference type="AlphaFoldDB" id="A0A5J6MK74"/>
<keyword evidence="1" id="KW-0732">Signal</keyword>
<dbReference type="KEGG" id="htq:FRZ44_31370"/>
<evidence type="ECO:0000313" key="2">
    <source>
        <dbReference type="EMBL" id="QEX17834.1"/>
    </source>
</evidence>
<gene>
    <name evidence="2" type="ORF">FRZ44_31370</name>
</gene>